<feature type="signal peptide" evidence="4">
    <location>
        <begin position="1"/>
        <end position="26"/>
    </location>
</feature>
<dbReference type="GO" id="GO:0008061">
    <property type="term" value="F:chitin binding"/>
    <property type="evidence" value="ECO:0007669"/>
    <property type="project" value="UniProtKB-KW"/>
</dbReference>
<dbReference type="InterPro" id="IPR018392">
    <property type="entry name" value="LysM"/>
</dbReference>
<reference evidence="6" key="1">
    <citation type="journal article" date="2020" name="Stud. Mycol.">
        <title>101 Dothideomycetes genomes: a test case for predicting lifestyles and emergence of pathogens.</title>
        <authorList>
            <person name="Haridas S."/>
            <person name="Albert R."/>
            <person name="Binder M."/>
            <person name="Bloem J."/>
            <person name="Labutti K."/>
            <person name="Salamov A."/>
            <person name="Andreopoulos B."/>
            <person name="Baker S."/>
            <person name="Barry K."/>
            <person name="Bills G."/>
            <person name="Bluhm B."/>
            <person name="Cannon C."/>
            <person name="Castanera R."/>
            <person name="Culley D."/>
            <person name="Daum C."/>
            <person name="Ezra D."/>
            <person name="Gonzalez J."/>
            <person name="Henrissat B."/>
            <person name="Kuo A."/>
            <person name="Liang C."/>
            <person name="Lipzen A."/>
            <person name="Lutzoni F."/>
            <person name="Magnuson J."/>
            <person name="Mondo S."/>
            <person name="Nolan M."/>
            <person name="Ohm R."/>
            <person name="Pangilinan J."/>
            <person name="Park H.-J."/>
            <person name="Ramirez L."/>
            <person name="Alfaro M."/>
            <person name="Sun H."/>
            <person name="Tritt A."/>
            <person name="Yoshinaga Y."/>
            <person name="Zwiers L.-H."/>
            <person name="Turgeon B."/>
            <person name="Goodwin S."/>
            <person name="Spatafora J."/>
            <person name="Crous P."/>
            <person name="Grigoriev I."/>
        </authorList>
    </citation>
    <scope>NUCLEOTIDE SEQUENCE</scope>
    <source>
        <strain evidence="6">CBS 116435</strain>
    </source>
</reference>
<evidence type="ECO:0000256" key="2">
    <source>
        <dbReference type="ARBA" id="ARBA00023026"/>
    </source>
</evidence>
<feature type="compositionally biased region" description="Acidic residues" evidence="3">
    <location>
        <begin position="122"/>
        <end position="134"/>
    </location>
</feature>
<evidence type="ECO:0000313" key="7">
    <source>
        <dbReference type="Proteomes" id="UP000799441"/>
    </source>
</evidence>
<evidence type="ECO:0000256" key="4">
    <source>
        <dbReference type="SAM" id="SignalP"/>
    </source>
</evidence>
<feature type="compositionally biased region" description="Low complexity" evidence="3">
    <location>
        <begin position="106"/>
        <end position="121"/>
    </location>
</feature>
<feature type="region of interest" description="Disordered" evidence="3">
    <location>
        <begin position="82"/>
        <end position="144"/>
    </location>
</feature>
<keyword evidence="4" id="KW-0732">Signal</keyword>
<dbReference type="Proteomes" id="UP000799441">
    <property type="component" value="Unassembled WGS sequence"/>
</dbReference>
<dbReference type="PROSITE" id="PS51782">
    <property type="entry name" value="LYSM"/>
    <property type="match status" value="1"/>
</dbReference>
<feature type="chain" id="PRO_5040350780" description="LysM domain-containing protein" evidence="4">
    <location>
        <begin position="27"/>
        <end position="594"/>
    </location>
</feature>
<dbReference type="Gene3D" id="3.10.350.10">
    <property type="entry name" value="LysM domain"/>
    <property type="match status" value="1"/>
</dbReference>
<keyword evidence="7" id="KW-1185">Reference proteome</keyword>
<organism evidence="6 7">
    <name type="scientific">Polychaeton citri CBS 116435</name>
    <dbReference type="NCBI Taxonomy" id="1314669"/>
    <lineage>
        <taxon>Eukaryota</taxon>
        <taxon>Fungi</taxon>
        <taxon>Dikarya</taxon>
        <taxon>Ascomycota</taxon>
        <taxon>Pezizomycotina</taxon>
        <taxon>Dothideomycetes</taxon>
        <taxon>Dothideomycetidae</taxon>
        <taxon>Capnodiales</taxon>
        <taxon>Capnodiaceae</taxon>
        <taxon>Polychaeton</taxon>
    </lineage>
</organism>
<dbReference type="Pfam" id="PF01476">
    <property type="entry name" value="LysM"/>
    <property type="match status" value="1"/>
</dbReference>
<evidence type="ECO:0000256" key="3">
    <source>
        <dbReference type="SAM" id="MobiDB-lite"/>
    </source>
</evidence>
<comment type="caution">
    <text evidence="6">The sequence shown here is derived from an EMBL/GenBank/DDBJ whole genome shotgun (WGS) entry which is preliminary data.</text>
</comment>
<dbReference type="CDD" id="cd00118">
    <property type="entry name" value="LysM"/>
    <property type="match status" value="1"/>
</dbReference>
<dbReference type="EMBL" id="MU003825">
    <property type="protein sequence ID" value="KAF2718380.1"/>
    <property type="molecule type" value="Genomic_DNA"/>
</dbReference>
<name>A0A9P4UMW4_9PEZI</name>
<sequence>MLCRNVQAIWWLWLLASLSVSAKTHCRTEDVRAGDSCRAIAVRCGISSLNLLEYNEGLVDLCPSLSSYKRVCCSPGFPPVDIPRRDPAETEVPTSGSGTVPIATGSASTPTATNNPTAIDTPDSDSGDDDDELQDVPTPADDLQPCNATFNTLEDFQSASASIPAHCLAITMLSTLSNVLNDSLTRYDDIMKNKYDKKFQLYAESIVNGASKAVSDFTVNNGDQYFTCIVSETTFCCDKCSAYGTNACKNCFKGKCEKEKVGRAVSSSQNRETISHDESLVMGHEDDTDLAIQYRDLPYQQEVRIVKVANISEPCPPDYSLRGYGSIDPYEQTVYWTLMPDVADLFYANLTNSTGISKDFIKLVRYDHGNMCAPSAKPGDTCWSTGFDYDFPQPVGYQEANVSNPKDLVMQALGNSSQMLASLQDVILDLSAGEVGLFVEDLVDAVSLPILMLTDSVDNMENVEEIGTEIEEEQKKNLILTILSAIFLVIPFVGEGVGELIDAGIVGLIRGSMIGAGAVGDTALGIYGEVTGPHNDPLAIINLVMAPLALLDVVRTAQAAALAQRLSDKVVTTLGPKVATRMKIVRDRGGSCKL</sequence>
<protein>
    <recommendedName>
        <fullName evidence="5">LysM domain-containing protein</fullName>
    </recommendedName>
</protein>
<dbReference type="OrthoDB" id="73875at2759"/>
<dbReference type="InterPro" id="IPR036779">
    <property type="entry name" value="LysM_dom_sf"/>
</dbReference>
<evidence type="ECO:0000256" key="1">
    <source>
        <dbReference type="ARBA" id="ARBA00022669"/>
    </source>
</evidence>
<proteinExistence type="predicted"/>
<feature type="domain" description="LysM" evidence="5">
    <location>
        <begin position="27"/>
        <end position="73"/>
    </location>
</feature>
<evidence type="ECO:0000313" key="6">
    <source>
        <dbReference type="EMBL" id="KAF2718380.1"/>
    </source>
</evidence>
<keyword evidence="2" id="KW-0843">Virulence</keyword>
<gene>
    <name evidence="6" type="ORF">K431DRAFT_348748</name>
</gene>
<dbReference type="InterPro" id="IPR053214">
    <property type="entry name" value="LysM12-like"/>
</dbReference>
<keyword evidence="1" id="KW-0147">Chitin-binding</keyword>
<dbReference type="PANTHER" id="PTHR47700">
    <property type="entry name" value="V CHITINASE, PUTATIVE (AFU_ORTHOLOGUE AFUA_6G13720)-RELATED"/>
    <property type="match status" value="1"/>
</dbReference>
<evidence type="ECO:0000259" key="5">
    <source>
        <dbReference type="PROSITE" id="PS51782"/>
    </source>
</evidence>
<dbReference type="PANTHER" id="PTHR47700:SF2">
    <property type="entry name" value="CHITINASE"/>
    <property type="match status" value="1"/>
</dbReference>
<dbReference type="AlphaFoldDB" id="A0A9P4UMW4"/>
<accession>A0A9P4UMW4</accession>